<name>Q7VBA1_PROMA</name>
<dbReference type="Gene3D" id="1.10.287.380">
    <property type="entry name" value="Valyl-tRNA synthetase, C-terminal domain"/>
    <property type="match status" value="1"/>
</dbReference>
<dbReference type="EnsemblBacteria" id="AAQ00241">
    <property type="protein sequence ID" value="AAQ00241"/>
    <property type="gene ID" value="Pro_1196"/>
</dbReference>
<evidence type="ECO:0000259" key="4">
    <source>
        <dbReference type="PROSITE" id="PS50893"/>
    </source>
</evidence>
<organism evidence="5 6">
    <name type="scientific">Prochlorococcus marinus (strain SARG / CCMP1375 / SS120)</name>
    <dbReference type="NCBI Taxonomy" id="167539"/>
    <lineage>
        <taxon>Bacteria</taxon>
        <taxon>Bacillati</taxon>
        <taxon>Cyanobacteriota</taxon>
        <taxon>Cyanophyceae</taxon>
        <taxon>Synechococcales</taxon>
        <taxon>Prochlorococcaceae</taxon>
        <taxon>Prochlorococcus</taxon>
    </lineage>
</organism>
<dbReference type="Pfam" id="PF00005">
    <property type="entry name" value="ABC_tran"/>
    <property type="match status" value="2"/>
</dbReference>
<dbReference type="GO" id="GO:0003677">
    <property type="term" value="F:DNA binding"/>
    <property type="evidence" value="ECO:0007669"/>
    <property type="project" value="InterPro"/>
</dbReference>
<keyword evidence="3" id="KW-0175">Coiled coil</keyword>
<reference evidence="5 6" key="1">
    <citation type="journal article" date="2003" name="Proc. Natl. Acad. Sci. U.S.A.">
        <title>Genome sequence of the cyanobacterium Prochlorococcus marinus SS120, a nearly minimal oxyphototrophic genome.</title>
        <authorList>
            <person name="Dufresne A."/>
            <person name="Salanoubat M."/>
            <person name="Partensky F."/>
            <person name="Artiguenave F."/>
            <person name="Axmann I.M."/>
            <person name="Barbe V."/>
            <person name="Duprat S."/>
            <person name="Galperin M.Y."/>
            <person name="Koonin E.V."/>
            <person name="Le Gall F."/>
            <person name="Makarova K.S."/>
            <person name="Ostrowski M."/>
            <person name="Oztas S."/>
            <person name="Robert C."/>
            <person name="Rogozin I.B."/>
            <person name="Scanlan D.J."/>
            <person name="Tandeau de Marsac N."/>
            <person name="Weissenbach J."/>
            <person name="Wincker P."/>
            <person name="Wolf Y.I."/>
            <person name="Hess W.R."/>
        </authorList>
    </citation>
    <scope>NUCLEOTIDE SEQUENCE [LARGE SCALE GENOMIC DNA]</scope>
    <source>
        <strain evidence="6">SARG / CCMP1375 / SS120</strain>
    </source>
</reference>
<dbReference type="InterPro" id="IPR017871">
    <property type="entry name" value="ABC_transporter-like_CS"/>
</dbReference>
<feature type="domain" description="ABC transporter" evidence="4">
    <location>
        <begin position="319"/>
        <end position="540"/>
    </location>
</feature>
<dbReference type="Proteomes" id="UP000001420">
    <property type="component" value="Chromosome"/>
</dbReference>
<dbReference type="OrthoDB" id="9762369at2"/>
<dbReference type="InterPro" id="IPR032524">
    <property type="entry name" value="ABC_tran_C"/>
</dbReference>
<dbReference type="PANTHER" id="PTHR42855">
    <property type="entry name" value="ABC TRANSPORTER ATP-BINDING SUBUNIT"/>
    <property type="match status" value="1"/>
</dbReference>
<keyword evidence="1" id="KW-0547">Nucleotide-binding</keyword>
<gene>
    <name evidence="5" type="primary">uup</name>
    <name evidence="5" type="ordered locus">Pro_1196</name>
</gene>
<evidence type="ECO:0000313" key="6">
    <source>
        <dbReference type="Proteomes" id="UP000001420"/>
    </source>
</evidence>
<dbReference type="InterPro" id="IPR003439">
    <property type="entry name" value="ABC_transporter-like_ATP-bd"/>
</dbReference>
<feature type="domain" description="ABC transporter" evidence="4">
    <location>
        <begin position="4"/>
        <end position="255"/>
    </location>
</feature>
<dbReference type="Pfam" id="PF12848">
    <property type="entry name" value="ABC_tran_Xtn"/>
    <property type="match status" value="1"/>
</dbReference>
<dbReference type="FunFam" id="3.40.50.300:FF:000011">
    <property type="entry name" value="Putative ABC transporter ATP-binding component"/>
    <property type="match status" value="2"/>
</dbReference>
<dbReference type="HOGENOM" id="CLU_000604_36_0_3"/>
<protein>
    <submittedName>
        <fullName evidence="5">ATPase components of ABC transporters, duplicated ATPase domain</fullName>
    </submittedName>
</protein>
<dbReference type="Pfam" id="PF16326">
    <property type="entry name" value="ABC_tran_CTD"/>
    <property type="match status" value="1"/>
</dbReference>
<proteinExistence type="predicted"/>
<dbReference type="Gene3D" id="3.40.50.300">
    <property type="entry name" value="P-loop containing nucleotide triphosphate hydrolases"/>
    <property type="match status" value="2"/>
</dbReference>
<keyword evidence="2" id="KW-0067">ATP-binding</keyword>
<evidence type="ECO:0000313" key="5">
    <source>
        <dbReference type="EMBL" id="AAQ00241.1"/>
    </source>
</evidence>
<dbReference type="EMBL" id="AE017126">
    <property type="protein sequence ID" value="AAQ00241.1"/>
    <property type="molecule type" value="Genomic_DNA"/>
</dbReference>
<dbReference type="PROSITE" id="PS00211">
    <property type="entry name" value="ABC_TRANSPORTER_1"/>
    <property type="match status" value="1"/>
</dbReference>
<evidence type="ECO:0000256" key="1">
    <source>
        <dbReference type="ARBA" id="ARBA00022741"/>
    </source>
</evidence>
<dbReference type="PROSITE" id="PS50893">
    <property type="entry name" value="ABC_TRANSPORTER_2"/>
    <property type="match status" value="2"/>
</dbReference>
<dbReference type="STRING" id="167539.Pro_1196"/>
<dbReference type="InterPro" id="IPR027417">
    <property type="entry name" value="P-loop_NTPase"/>
</dbReference>
<dbReference type="PATRIC" id="fig|167539.5.peg.1251"/>
<dbReference type="InterPro" id="IPR032781">
    <property type="entry name" value="ABC_tran_Xtn"/>
</dbReference>
<accession>Q7VBA1</accession>
<dbReference type="RefSeq" id="WP_011125348.1">
    <property type="nucleotide sequence ID" value="NC_005042.1"/>
</dbReference>
<evidence type="ECO:0000256" key="2">
    <source>
        <dbReference type="ARBA" id="ARBA00022840"/>
    </source>
</evidence>
<dbReference type="GO" id="GO:0016887">
    <property type="term" value="F:ATP hydrolysis activity"/>
    <property type="evidence" value="ECO:0007669"/>
    <property type="project" value="InterPro"/>
</dbReference>
<evidence type="ECO:0000256" key="3">
    <source>
        <dbReference type="SAM" id="Coils"/>
    </source>
</evidence>
<feature type="coiled-coil region" evidence="3">
    <location>
        <begin position="577"/>
        <end position="604"/>
    </location>
</feature>
<dbReference type="eggNOG" id="COG0488">
    <property type="taxonomic scope" value="Bacteria"/>
</dbReference>
<dbReference type="AlphaFoldDB" id="Q7VBA1"/>
<dbReference type="InterPro" id="IPR037118">
    <property type="entry name" value="Val-tRNA_synth_C_sf"/>
</dbReference>
<dbReference type="InterPro" id="IPR003593">
    <property type="entry name" value="AAA+_ATPase"/>
</dbReference>
<dbReference type="PANTHER" id="PTHR42855:SF1">
    <property type="entry name" value="ABC TRANSPORTER DOMAIN-CONTAINING PROTEIN"/>
    <property type="match status" value="1"/>
</dbReference>
<dbReference type="SUPFAM" id="SSF52540">
    <property type="entry name" value="P-loop containing nucleoside triphosphate hydrolases"/>
    <property type="match status" value="2"/>
</dbReference>
<dbReference type="KEGG" id="pma:Pro_1196"/>
<keyword evidence="6" id="KW-1185">Reference proteome</keyword>
<dbReference type="CDD" id="cd03221">
    <property type="entry name" value="ABCF_EF-3"/>
    <property type="match status" value="2"/>
</dbReference>
<dbReference type="SMART" id="SM00382">
    <property type="entry name" value="AAA"/>
    <property type="match status" value="2"/>
</dbReference>
<dbReference type="InterPro" id="IPR051309">
    <property type="entry name" value="ABCF_ATPase"/>
</dbReference>
<sequence length="643" mass="73049">MTLISLINASKDFGVRTLFENLNLHINNKERLGLIGPNGAGKSTLLKIIAGLEPLMSGERKCSSLTKVALVGQEIHLNKHKSVLQEVLKGCGEKRELLIQFNEVTKQLASSPHDQILLNKLGRVSERMDVSKAWNLEQQCQEVLRRLGIRDVHKSINELSGGYRKRVGLASALVSNPDVLLLDEPTNHLDASAVEWLQDWLQNYKGALVLVTHDRYVLDKVTSQLIEIERGKSYKYIGNYSKYLNQKVQQKELEESSNKKFQSILKKELKWLKQGPKARSTKQKARLQRIADMQSNQFTETQTSLKMNSLSRRIGKKTINAEKLSITINGAILLEDFSYSFSSEDRVGIIGANGSGKSTFLDLLAGKREPCNGTIEVGETIQIGYLDQHTNELTAGKGLERKVIEFVEEAAQRIDIGGKQYTASQLLEQFLFSPSEQHSPIAKLSGGEKRRLTLCKMLIKAPNLLLLDEPTNDLDIKTLAVLEDFIEDFKGCVVVVSHDRYFLDRTVDRIFNFENNQLNRYEGNYSSFLEQRKIAKGNLEEPYKDKRIATKTKHSEKSNQLLKEKKFSVGKQKRCLSFKEKEELKELERELPLLEKEKSLLEKCIQENLNGSNIAIQSQKLADIIETIQNSEERWLYLSDIDI</sequence>
<dbReference type="GO" id="GO:0005524">
    <property type="term" value="F:ATP binding"/>
    <property type="evidence" value="ECO:0007669"/>
    <property type="project" value="UniProtKB-KW"/>
</dbReference>